<evidence type="ECO:0000313" key="6">
    <source>
        <dbReference type="Proteomes" id="UP001154114"/>
    </source>
</evidence>
<evidence type="ECO:0000256" key="2">
    <source>
        <dbReference type="ARBA" id="ARBA00022771"/>
    </source>
</evidence>
<protein>
    <recommendedName>
        <fullName evidence="4">FLYWCH-type domain-containing protein</fullName>
    </recommendedName>
</protein>
<feature type="domain" description="FLYWCH-type" evidence="4">
    <location>
        <begin position="17"/>
        <end position="69"/>
    </location>
</feature>
<dbReference type="AlphaFoldDB" id="A0A9N8Q0F2"/>
<keyword evidence="2" id="KW-0863">Zinc-finger</keyword>
<evidence type="ECO:0000259" key="4">
    <source>
        <dbReference type="Pfam" id="PF04500"/>
    </source>
</evidence>
<dbReference type="EMBL" id="LR824015">
    <property type="protein sequence ID" value="CAD0200264.1"/>
    <property type="molecule type" value="Genomic_DNA"/>
</dbReference>
<proteinExistence type="predicted"/>
<accession>A0A9N8Q0F2</accession>
<name>A0A9N8Q0F2_CHRIL</name>
<dbReference type="Pfam" id="PF04500">
    <property type="entry name" value="FLYWCH"/>
    <property type="match status" value="2"/>
</dbReference>
<evidence type="ECO:0000256" key="1">
    <source>
        <dbReference type="ARBA" id="ARBA00022723"/>
    </source>
</evidence>
<dbReference type="GO" id="GO:0008270">
    <property type="term" value="F:zinc ion binding"/>
    <property type="evidence" value="ECO:0007669"/>
    <property type="project" value="UniProtKB-KW"/>
</dbReference>
<keyword evidence="3" id="KW-0862">Zinc</keyword>
<keyword evidence="6" id="KW-1185">Reference proteome</keyword>
<evidence type="ECO:0000313" key="5">
    <source>
        <dbReference type="EMBL" id="CAD0200264.1"/>
    </source>
</evidence>
<dbReference type="Gene3D" id="2.20.25.240">
    <property type="match status" value="2"/>
</dbReference>
<gene>
    <name evidence="5" type="ORF">CINC_LOCUS1951</name>
</gene>
<keyword evidence="1" id="KW-0479">Metal-binding</keyword>
<dbReference type="Proteomes" id="UP001154114">
    <property type="component" value="Chromosome 12"/>
</dbReference>
<sequence>MCRFFSRSGSTGSDPIFTTSSRGATIISICGYKFHKQRTLNGKTRWWCGTNVHRGCTAVIFTVNDVIVRYRPIFYTSEIGAKIMKIRGYRYTRHSVCSSRVKWLCADSRARDCHAIVVTIGNTMIDKHNKHTHPPN</sequence>
<reference evidence="5" key="1">
    <citation type="submission" date="2021-12" db="EMBL/GenBank/DDBJ databases">
        <authorList>
            <person name="King R."/>
        </authorList>
    </citation>
    <scope>NUCLEOTIDE SEQUENCE</scope>
</reference>
<feature type="domain" description="FLYWCH-type" evidence="4">
    <location>
        <begin position="74"/>
        <end position="133"/>
    </location>
</feature>
<dbReference type="OrthoDB" id="7761241at2759"/>
<organism evidence="5 6">
    <name type="scientific">Chrysodeixis includens</name>
    <name type="common">Soybean looper</name>
    <name type="synonym">Pseudoplusia includens</name>
    <dbReference type="NCBI Taxonomy" id="689277"/>
    <lineage>
        <taxon>Eukaryota</taxon>
        <taxon>Metazoa</taxon>
        <taxon>Ecdysozoa</taxon>
        <taxon>Arthropoda</taxon>
        <taxon>Hexapoda</taxon>
        <taxon>Insecta</taxon>
        <taxon>Pterygota</taxon>
        <taxon>Neoptera</taxon>
        <taxon>Endopterygota</taxon>
        <taxon>Lepidoptera</taxon>
        <taxon>Glossata</taxon>
        <taxon>Ditrysia</taxon>
        <taxon>Noctuoidea</taxon>
        <taxon>Noctuidae</taxon>
        <taxon>Plusiinae</taxon>
        <taxon>Chrysodeixis</taxon>
    </lineage>
</organism>
<dbReference type="InterPro" id="IPR007588">
    <property type="entry name" value="Znf_FLYWCH"/>
</dbReference>
<evidence type="ECO:0000256" key="3">
    <source>
        <dbReference type="ARBA" id="ARBA00022833"/>
    </source>
</evidence>